<sequence>MSQLPLKIAIGTAPHTADLKNGTVPIDGVAADFVEVTPIIGAFRRMVRSLEFDVCEMAPTTYMIAREHGSPFTALPIFLHRFFHHDGILCRDGSGIRSPADLAGRKVGVRAFTVTTGVWKRGIMKDDYGLDASGVTWVVDDEEAVPGLTLPPNVVRDPAGRSLVAQWQAGDLDAAFTGAAGIGRQGAPDANWSQGANPPQPVAAHDLFDHGFDRASDFYRRTRIYPHHGLLVVKDSILAEHPWVARSLFDAALAAKAPFLAQVDTPEGGDAEIQRYRQLATVVGSDPLPYGVDANRPSIDALIDYAADQGLLKRKPDVSDLFVTLN</sequence>
<gene>
    <name evidence="1" type="ORF">QGN17_03225</name>
</gene>
<evidence type="ECO:0000313" key="2">
    <source>
        <dbReference type="Proteomes" id="UP001160625"/>
    </source>
</evidence>
<organism evidence="1 2">
    <name type="scientific">Sphingomonas oryzagri</name>
    <dbReference type="NCBI Taxonomy" id="3042314"/>
    <lineage>
        <taxon>Bacteria</taxon>
        <taxon>Pseudomonadati</taxon>
        <taxon>Pseudomonadota</taxon>
        <taxon>Alphaproteobacteria</taxon>
        <taxon>Sphingomonadales</taxon>
        <taxon>Sphingomonadaceae</taxon>
        <taxon>Sphingomonas</taxon>
    </lineage>
</organism>
<protein>
    <submittedName>
        <fullName evidence="1">ABC transporter substrate-binding protein</fullName>
    </submittedName>
</protein>
<accession>A0ABT6MXG2</accession>
<dbReference type="EMBL" id="JARYGZ010000001">
    <property type="protein sequence ID" value="MDH7637734.1"/>
    <property type="molecule type" value="Genomic_DNA"/>
</dbReference>
<reference evidence="1" key="1">
    <citation type="submission" date="2023-04" db="EMBL/GenBank/DDBJ databases">
        <title>Sphingomonas sp. MAHUQ-71 isolated from rice field.</title>
        <authorList>
            <person name="Huq M.A."/>
        </authorList>
    </citation>
    <scope>NUCLEOTIDE SEQUENCE</scope>
    <source>
        <strain evidence="1">MAHUQ-71</strain>
    </source>
</reference>
<dbReference type="SUPFAM" id="SSF53850">
    <property type="entry name" value="Periplasmic binding protein-like II"/>
    <property type="match status" value="1"/>
</dbReference>
<evidence type="ECO:0000313" key="1">
    <source>
        <dbReference type="EMBL" id="MDH7637734.1"/>
    </source>
</evidence>
<dbReference type="Proteomes" id="UP001160625">
    <property type="component" value="Unassembled WGS sequence"/>
</dbReference>
<keyword evidence="2" id="KW-1185">Reference proteome</keyword>
<name>A0ABT6MXG2_9SPHN</name>
<comment type="caution">
    <text evidence="1">The sequence shown here is derived from an EMBL/GenBank/DDBJ whole genome shotgun (WGS) entry which is preliminary data.</text>
</comment>
<dbReference type="RefSeq" id="WP_281043076.1">
    <property type="nucleotide sequence ID" value="NZ_JARYGZ010000001.1"/>
</dbReference>
<dbReference type="Gene3D" id="3.40.190.10">
    <property type="entry name" value="Periplasmic binding protein-like II"/>
    <property type="match status" value="3"/>
</dbReference>
<proteinExistence type="predicted"/>